<gene>
    <name evidence="3" type="ORF">Vafri_17774</name>
</gene>
<dbReference type="SMART" id="SM00153">
    <property type="entry name" value="VHP"/>
    <property type="match status" value="1"/>
</dbReference>
<dbReference type="GO" id="GO:0003779">
    <property type="term" value="F:actin binding"/>
    <property type="evidence" value="ECO:0007669"/>
    <property type="project" value="InterPro"/>
</dbReference>
<dbReference type="SUPFAM" id="SSF47050">
    <property type="entry name" value="VHP, Villin headpiece domain"/>
    <property type="match status" value="1"/>
</dbReference>
<comment type="caution">
    <text evidence="3">The sequence shown here is derived from an EMBL/GenBank/DDBJ whole genome shotgun (WGS) entry which is preliminary data.</text>
</comment>
<protein>
    <recommendedName>
        <fullName evidence="2">HP domain-containing protein</fullName>
    </recommendedName>
</protein>
<name>A0A8J4BR92_9CHLO</name>
<dbReference type="PROSITE" id="PS51089">
    <property type="entry name" value="HP"/>
    <property type="match status" value="1"/>
</dbReference>
<feature type="compositionally biased region" description="Low complexity" evidence="1">
    <location>
        <begin position="97"/>
        <end position="116"/>
    </location>
</feature>
<sequence>MITDPPPMPPPVIAATLQDPLAQTLSQTAPPAAGAVPLHIHVTLRDNGSSSYDKQTGTLQLSRNADTDTMPSNSAPKMSQTDAICEAAPKPSSSGWSGLDRLNRNNSRNPSGSSGSTFQNRGAVTYRSGAADAMAAIDAVAPASQNSAASGTAVTTSGTSLLSLQDCCCKVIIRHISVYNCLELLTAVRGHEAPVLEAIAAACVRYAVNSFETLQGLRNEEQLRQALTCKVYENLVSAQQERQQAVTDMRRLGRVAERPKPPEELGGVREIPSVSGRPVSYPPEALQEGMSWPDGVDASDRETWLLEEDFKRLFGGLGWEDFCRLPAWRKTRLKQAAGLF</sequence>
<organism evidence="3 4">
    <name type="scientific">Volvox africanus</name>
    <dbReference type="NCBI Taxonomy" id="51714"/>
    <lineage>
        <taxon>Eukaryota</taxon>
        <taxon>Viridiplantae</taxon>
        <taxon>Chlorophyta</taxon>
        <taxon>core chlorophytes</taxon>
        <taxon>Chlorophyceae</taxon>
        <taxon>CS clade</taxon>
        <taxon>Chlamydomonadales</taxon>
        <taxon>Volvocaceae</taxon>
        <taxon>Volvox</taxon>
    </lineage>
</organism>
<dbReference type="AlphaFoldDB" id="A0A8J4BR92"/>
<dbReference type="Pfam" id="PF02209">
    <property type="entry name" value="VHP"/>
    <property type="match status" value="1"/>
</dbReference>
<dbReference type="EMBL" id="BNCO01000060">
    <property type="protein sequence ID" value="GIL63783.1"/>
    <property type="molecule type" value="Genomic_DNA"/>
</dbReference>
<evidence type="ECO:0000313" key="4">
    <source>
        <dbReference type="Proteomes" id="UP000747399"/>
    </source>
</evidence>
<feature type="domain" description="HP" evidence="2">
    <location>
        <begin position="275"/>
        <end position="340"/>
    </location>
</feature>
<dbReference type="GO" id="GO:0007010">
    <property type="term" value="P:cytoskeleton organization"/>
    <property type="evidence" value="ECO:0007669"/>
    <property type="project" value="InterPro"/>
</dbReference>
<dbReference type="Proteomes" id="UP000747399">
    <property type="component" value="Unassembled WGS sequence"/>
</dbReference>
<keyword evidence="4" id="KW-1185">Reference proteome</keyword>
<evidence type="ECO:0000313" key="3">
    <source>
        <dbReference type="EMBL" id="GIL63783.1"/>
    </source>
</evidence>
<evidence type="ECO:0000259" key="2">
    <source>
        <dbReference type="PROSITE" id="PS51089"/>
    </source>
</evidence>
<feature type="region of interest" description="Disordered" evidence="1">
    <location>
        <begin position="46"/>
        <end position="120"/>
    </location>
</feature>
<feature type="compositionally biased region" description="Polar residues" evidence="1">
    <location>
        <begin position="46"/>
        <end position="82"/>
    </location>
</feature>
<dbReference type="Gene3D" id="1.10.950.10">
    <property type="entry name" value="Villin headpiece domain"/>
    <property type="match status" value="1"/>
</dbReference>
<dbReference type="InterPro" id="IPR003128">
    <property type="entry name" value="Villin_headpiece"/>
</dbReference>
<dbReference type="InterPro" id="IPR036886">
    <property type="entry name" value="Villin_headpiece_dom_sf"/>
</dbReference>
<accession>A0A8J4BR92</accession>
<evidence type="ECO:0000256" key="1">
    <source>
        <dbReference type="SAM" id="MobiDB-lite"/>
    </source>
</evidence>
<reference evidence="3" key="1">
    <citation type="journal article" date="2021" name="Proc. Natl. Acad. Sci. U.S.A.">
        <title>Three genomes in the algal genus Volvox reveal the fate of a haploid sex-determining region after a transition to homothallism.</title>
        <authorList>
            <person name="Yamamoto K."/>
            <person name="Hamaji T."/>
            <person name="Kawai-Toyooka H."/>
            <person name="Matsuzaki R."/>
            <person name="Takahashi F."/>
            <person name="Nishimura Y."/>
            <person name="Kawachi M."/>
            <person name="Noguchi H."/>
            <person name="Minakuchi Y."/>
            <person name="Umen J.G."/>
            <person name="Toyoda A."/>
            <person name="Nozaki H."/>
        </authorList>
    </citation>
    <scope>NUCLEOTIDE SEQUENCE</scope>
    <source>
        <strain evidence="3">NIES-3780</strain>
    </source>
</reference>
<proteinExistence type="predicted"/>